<sequence>MLQVKLPSNSKYTKGANGFSPVLTRPSVASAPIRHPQQSQLSLGPPAPPGQLGGRICQPTRQPSLLQTVPGLAEHLVADSWQVSSSSAASALTAASSSKSSAAASLFLATAHLVPTSSLLLPPKSAVDPASTSGRRHPSSLEVRQPVPLIDELAVLAGSSAGGSTVNAIASRLMLRGGDLGMHFGAVDTRMDEDRDCVRPVEGVSNPIFIVILAYIFSQIIVQSCYYY</sequence>
<evidence type="ECO:0000256" key="1">
    <source>
        <dbReference type="SAM" id="MobiDB-lite"/>
    </source>
</evidence>
<name>A0A448WQ63_9PLAT</name>
<gene>
    <name evidence="2" type="ORF">PXEA_LOCUS10832</name>
</gene>
<evidence type="ECO:0000313" key="2">
    <source>
        <dbReference type="EMBL" id="VEL17392.1"/>
    </source>
</evidence>
<reference evidence="2" key="1">
    <citation type="submission" date="2018-11" db="EMBL/GenBank/DDBJ databases">
        <authorList>
            <consortium name="Pathogen Informatics"/>
        </authorList>
    </citation>
    <scope>NUCLEOTIDE SEQUENCE</scope>
</reference>
<dbReference type="Proteomes" id="UP000784294">
    <property type="component" value="Unassembled WGS sequence"/>
</dbReference>
<organism evidence="2 3">
    <name type="scientific">Protopolystoma xenopodis</name>
    <dbReference type="NCBI Taxonomy" id="117903"/>
    <lineage>
        <taxon>Eukaryota</taxon>
        <taxon>Metazoa</taxon>
        <taxon>Spiralia</taxon>
        <taxon>Lophotrochozoa</taxon>
        <taxon>Platyhelminthes</taxon>
        <taxon>Monogenea</taxon>
        <taxon>Polyopisthocotylea</taxon>
        <taxon>Polystomatidea</taxon>
        <taxon>Polystomatidae</taxon>
        <taxon>Protopolystoma</taxon>
    </lineage>
</organism>
<comment type="caution">
    <text evidence="2">The sequence shown here is derived from an EMBL/GenBank/DDBJ whole genome shotgun (WGS) entry which is preliminary data.</text>
</comment>
<protein>
    <submittedName>
        <fullName evidence="2">Uncharacterized protein</fullName>
    </submittedName>
</protein>
<accession>A0A448WQ63</accession>
<dbReference type="AlphaFoldDB" id="A0A448WQ63"/>
<dbReference type="EMBL" id="CAAALY010032420">
    <property type="protein sequence ID" value="VEL17392.1"/>
    <property type="molecule type" value="Genomic_DNA"/>
</dbReference>
<feature type="region of interest" description="Disordered" evidence="1">
    <location>
        <begin position="32"/>
        <end position="57"/>
    </location>
</feature>
<keyword evidence="3" id="KW-1185">Reference proteome</keyword>
<evidence type="ECO:0000313" key="3">
    <source>
        <dbReference type="Proteomes" id="UP000784294"/>
    </source>
</evidence>
<proteinExistence type="predicted"/>